<evidence type="ECO:0000256" key="7">
    <source>
        <dbReference type="ARBA" id="ARBA00022683"/>
    </source>
</evidence>
<evidence type="ECO:0000256" key="1">
    <source>
        <dbReference type="ARBA" id="ARBA00004496"/>
    </source>
</evidence>
<proteinExistence type="predicted"/>
<organism evidence="10">
    <name type="scientific">Yersinia enterocolitica W22703</name>
    <dbReference type="NCBI Taxonomy" id="913028"/>
    <lineage>
        <taxon>Bacteria</taxon>
        <taxon>Pseudomonadati</taxon>
        <taxon>Pseudomonadota</taxon>
        <taxon>Gammaproteobacteria</taxon>
        <taxon>Enterobacterales</taxon>
        <taxon>Yersiniaceae</taxon>
        <taxon>Yersinia</taxon>
    </lineage>
</organism>
<keyword evidence="2" id="KW-0813">Transport</keyword>
<evidence type="ECO:0000256" key="3">
    <source>
        <dbReference type="ARBA" id="ARBA00022490"/>
    </source>
</evidence>
<dbReference type="InterPro" id="IPR033887">
    <property type="entry name" value="PTS_IIA_man"/>
</dbReference>
<keyword evidence="3" id="KW-0963">Cytoplasm</keyword>
<reference evidence="10" key="1">
    <citation type="journal article" date="2011" name="BMC Genomics">
        <title>Shotgun sequencing of Yersinia enterocolitica strain W22703 (biotype 2, serotype O:9): genomic evidence for oscillation between invertebrates and mammals.</title>
        <authorList>
            <person name="Fuchs T.M."/>
            <person name="Brandt K."/>
            <person name="Starke M."/>
            <person name="Rattei T."/>
        </authorList>
    </citation>
    <scope>NUCLEOTIDE SEQUENCE</scope>
</reference>
<dbReference type="GO" id="GO:0005737">
    <property type="term" value="C:cytoplasm"/>
    <property type="evidence" value="ECO:0007669"/>
    <property type="project" value="UniProtKB-SubCell"/>
</dbReference>
<evidence type="ECO:0000256" key="2">
    <source>
        <dbReference type="ARBA" id="ARBA00022448"/>
    </source>
</evidence>
<dbReference type="InterPro" id="IPR036662">
    <property type="entry name" value="PTS_EIIA_man-typ_sf"/>
</dbReference>
<dbReference type="InterPro" id="IPR051471">
    <property type="entry name" value="Bacterial_PTS_sugar_comp"/>
</dbReference>
<dbReference type="EMBL" id="FR718510">
    <property type="protein sequence ID" value="CBX69909.1"/>
    <property type="molecule type" value="Genomic_DNA"/>
</dbReference>
<evidence type="ECO:0000313" key="10">
    <source>
        <dbReference type="EMBL" id="CBX69909.1"/>
    </source>
</evidence>
<dbReference type="InterPro" id="IPR004701">
    <property type="entry name" value="PTS_EIIA_man-typ"/>
</dbReference>
<dbReference type="Pfam" id="PF03610">
    <property type="entry name" value="EIIA-man"/>
    <property type="match status" value="1"/>
</dbReference>
<keyword evidence="5" id="KW-0762">Sugar transport</keyword>
<dbReference type="PROSITE" id="PS51096">
    <property type="entry name" value="PTS_EIIA_TYPE_4"/>
    <property type="match status" value="1"/>
</dbReference>
<name>F4MVQ1_YEREN</name>
<dbReference type="GO" id="GO:0016020">
    <property type="term" value="C:membrane"/>
    <property type="evidence" value="ECO:0007669"/>
    <property type="project" value="InterPro"/>
</dbReference>
<protein>
    <submittedName>
        <fullName evidence="10">Sorbose-specific phosphotransferase enzyme IIA component</fullName>
        <ecNumber evidence="10">2.7.1.69</ecNumber>
    </submittedName>
</protein>
<dbReference type="AlphaFoldDB" id="F4MVQ1"/>
<comment type="subcellular location">
    <subcellularLocation>
        <location evidence="1">Cytoplasm</location>
    </subcellularLocation>
</comment>
<feature type="domain" description="PTS EIIA type-4" evidence="9">
    <location>
        <begin position="12"/>
        <end position="134"/>
    </location>
</feature>
<evidence type="ECO:0000256" key="4">
    <source>
        <dbReference type="ARBA" id="ARBA00022553"/>
    </source>
</evidence>
<keyword evidence="7" id="KW-0598">Phosphotransferase system</keyword>
<accession>F4MVQ1</accession>
<evidence type="ECO:0000256" key="8">
    <source>
        <dbReference type="ARBA" id="ARBA00022777"/>
    </source>
</evidence>
<dbReference type="EC" id="2.7.1.69" evidence="10"/>
<gene>
    <name evidence="10" type="primary">sorF</name>
    <name evidence="10" type="ORF">YEW_KP45200</name>
</gene>
<dbReference type="SUPFAM" id="SSF53062">
    <property type="entry name" value="PTS system fructose IIA component-like"/>
    <property type="match status" value="1"/>
</dbReference>
<dbReference type="GO" id="GO:0016773">
    <property type="term" value="F:phosphotransferase activity, alcohol group as acceptor"/>
    <property type="evidence" value="ECO:0007669"/>
    <property type="project" value="InterPro"/>
</dbReference>
<dbReference type="GO" id="GO:0016301">
    <property type="term" value="F:kinase activity"/>
    <property type="evidence" value="ECO:0007669"/>
    <property type="project" value="UniProtKB-KW"/>
</dbReference>
<keyword evidence="4" id="KW-0597">Phosphoprotein</keyword>
<evidence type="ECO:0000259" key="9">
    <source>
        <dbReference type="PROSITE" id="PS51096"/>
    </source>
</evidence>
<dbReference type="Gene3D" id="3.40.50.510">
    <property type="entry name" value="Phosphotransferase system, mannose-type IIA component"/>
    <property type="match status" value="1"/>
</dbReference>
<keyword evidence="8" id="KW-0418">Kinase</keyword>
<dbReference type="CDD" id="cd00006">
    <property type="entry name" value="PTS_IIA_man"/>
    <property type="match status" value="1"/>
</dbReference>
<evidence type="ECO:0000256" key="5">
    <source>
        <dbReference type="ARBA" id="ARBA00022597"/>
    </source>
</evidence>
<keyword evidence="6 10" id="KW-0808">Transferase</keyword>
<dbReference type="PANTHER" id="PTHR33799">
    <property type="entry name" value="PTS PERMEASE-RELATED-RELATED"/>
    <property type="match status" value="1"/>
</dbReference>
<sequence length="150" mass="16554">MLTITFCGGNKMVNVIFCAHGDLAVSMLNSVNMVYGETQNITPLLFNRGENAENLVKKMQDVMAKNQHDSWLIAVDLQGGSPYNAAARLAFSDSRIQVISGLSLPLALEIADNQQVMAAEELTDYLLDIGTQCVQSFRHQQNNEEEADFI</sequence>
<dbReference type="PANTHER" id="PTHR33799:SF1">
    <property type="entry name" value="PTS SYSTEM MANNOSE-SPECIFIC EIIAB COMPONENT-RELATED"/>
    <property type="match status" value="1"/>
</dbReference>
<dbReference type="NCBIfam" id="TIGR00824">
    <property type="entry name" value="EIIA-man"/>
    <property type="match status" value="1"/>
</dbReference>
<dbReference type="InterPro" id="IPR013789">
    <property type="entry name" value="PTS_EIIA_man"/>
</dbReference>
<evidence type="ECO:0000256" key="6">
    <source>
        <dbReference type="ARBA" id="ARBA00022679"/>
    </source>
</evidence>
<dbReference type="GO" id="GO:0009401">
    <property type="term" value="P:phosphoenolpyruvate-dependent sugar phosphotransferase system"/>
    <property type="evidence" value="ECO:0007669"/>
    <property type="project" value="UniProtKB-KW"/>
</dbReference>